<evidence type="ECO:0000313" key="1">
    <source>
        <dbReference type="EMBL" id="QDT31415.1"/>
    </source>
</evidence>
<reference evidence="1 2" key="1">
    <citation type="submission" date="2019-02" db="EMBL/GenBank/DDBJ databases">
        <title>Deep-cultivation of Planctomycetes and their phenomic and genomic characterization uncovers novel biology.</title>
        <authorList>
            <person name="Wiegand S."/>
            <person name="Jogler M."/>
            <person name="Boedeker C."/>
            <person name="Pinto D."/>
            <person name="Vollmers J."/>
            <person name="Rivas-Marin E."/>
            <person name="Kohn T."/>
            <person name="Peeters S.H."/>
            <person name="Heuer A."/>
            <person name="Rast P."/>
            <person name="Oberbeckmann S."/>
            <person name="Bunk B."/>
            <person name="Jeske O."/>
            <person name="Meyerdierks A."/>
            <person name="Storesund J.E."/>
            <person name="Kallscheuer N."/>
            <person name="Luecker S."/>
            <person name="Lage O.M."/>
            <person name="Pohl T."/>
            <person name="Merkel B.J."/>
            <person name="Hornburger P."/>
            <person name="Mueller R.-W."/>
            <person name="Bruemmer F."/>
            <person name="Labrenz M."/>
            <person name="Spormann A.M."/>
            <person name="Op den Camp H."/>
            <person name="Overmann J."/>
            <person name="Amann R."/>
            <person name="Jetten M.S.M."/>
            <person name="Mascher T."/>
            <person name="Medema M.H."/>
            <person name="Devos D.P."/>
            <person name="Kaster A.-K."/>
            <person name="Ovreas L."/>
            <person name="Rohde M."/>
            <person name="Galperin M.Y."/>
            <person name="Jogler C."/>
        </authorList>
    </citation>
    <scope>NUCLEOTIDE SEQUENCE [LARGE SCALE GENOMIC DNA]</scope>
    <source>
        <strain evidence="1 2">Mal48</strain>
    </source>
</reference>
<evidence type="ECO:0008006" key="3">
    <source>
        <dbReference type="Google" id="ProtNLM"/>
    </source>
</evidence>
<name>A0A517QIH5_9PLAN</name>
<accession>A0A517QIH5</accession>
<dbReference type="KEGG" id="tpol:Mal48_06480"/>
<organism evidence="1 2">
    <name type="scientific">Thalassoglobus polymorphus</name>
    <dbReference type="NCBI Taxonomy" id="2527994"/>
    <lineage>
        <taxon>Bacteria</taxon>
        <taxon>Pseudomonadati</taxon>
        <taxon>Planctomycetota</taxon>
        <taxon>Planctomycetia</taxon>
        <taxon>Planctomycetales</taxon>
        <taxon>Planctomycetaceae</taxon>
        <taxon>Thalassoglobus</taxon>
    </lineage>
</organism>
<dbReference type="EMBL" id="CP036267">
    <property type="protein sequence ID" value="QDT31415.1"/>
    <property type="molecule type" value="Genomic_DNA"/>
</dbReference>
<sequence length="233" mass="26569">MIRSIPSRSTIFTPRFSNRFRVLLTALLVSVSLSGCQQFVIISYLLHGPPTIEPDFDAETGESMSNPGVTVAVVCYAPTKLKWKFPQLDEQVATHLAYRLGQNHITMIHPDYVKAWLDEHPDWEKAAEIGKAFKADYVIEVELADFTLHEGSSTTLFRGRTEAYVNVIKVDEEGYGDRIFTKEIDFAYPTRVPRTSSDVSLGEFQKEYLSMLSERIGWLFYERFHGDMIGWAS</sequence>
<gene>
    <name evidence="1" type="ORF">Mal48_06480</name>
</gene>
<dbReference type="RefSeq" id="WP_145195951.1">
    <property type="nucleotide sequence ID" value="NZ_CP036267.1"/>
</dbReference>
<proteinExistence type="predicted"/>
<dbReference type="Proteomes" id="UP000315724">
    <property type="component" value="Chromosome"/>
</dbReference>
<protein>
    <recommendedName>
        <fullName evidence="3">ABC-type transport auxiliary lipoprotein component domain-containing protein</fullName>
    </recommendedName>
</protein>
<keyword evidence="2" id="KW-1185">Reference proteome</keyword>
<dbReference type="AlphaFoldDB" id="A0A517QIH5"/>
<dbReference type="OrthoDB" id="251209at2"/>
<evidence type="ECO:0000313" key="2">
    <source>
        <dbReference type="Proteomes" id="UP000315724"/>
    </source>
</evidence>